<dbReference type="HOGENOM" id="CLU_931014_0_0_1"/>
<dbReference type="Gene3D" id="1.10.510.10">
    <property type="entry name" value="Transferase(Phosphotransferase) domain 1"/>
    <property type="match status" value="1"/>
</dbReference>
<dbReference type="GO" id="GO:0004672">
    <property type="term" value="F:protein kinase activity"/>
    <property type="evidence" value="ECO:0007669"/>
    <property type="project" value="InterPro"/>
</dbReference>
<name>A0A0C3AGT8_PILCF</name>
<evidence type="ECO:0000313" key="3">
    <source>
        <dbReference type="EMBL" id="KIM73023.1"/>
    </source>
</evidence>
<dbReference type="InterPro" id="IPR011009">
    <property type="entry name" value="Kinase-like_dom_sf"/>
</dbReference>
<feature type="domain" description="Fungal-type protein kinase" evidence="2">
    <location>
        <begin position="34"/>
        <end position="134"/>
    </location>
</feature>
<dbReference type="AlphaFoldDB" id="A0A0C3AGT8"/>
<dbReference type="InParanoid" id="A0A0C3AGT8"/>
<sequence length="299" mass="33672">MLFEGYGASRPIQDVSGCRRSAFGFVQILKGIFVSAIADAMEAYQHAYFDAYVLHRDISTGNILITCEGKGLLIDWDLSIKLIDPKTGKKVSSARRPDRTGTWQFMSAALLQDNEKYNELEEDRESCLHVLTWTALRFTNHTISGGGTSRFLRAFDEEYEDEEGVKGGDLKRGFLATREIPRVVKFDRRPQLDALIEELTETFAVRYEKPPSDEDFETLKDMKYNNAPPSYLYSNAAFKYQKHLNDLVAPSWLVDTFLAALIGTGSSKKRAREQGKLEVRIPGTKSQRRSDGSGSRSGS</sequence>
<dbReference type="Proteomes" id="UP000054166">
    <property type="component" value="Unassembled WGS sequence"/>
</dbReference>
<gene>
    <name evidence="3" type="ORF">PILCRDRAFT_829443</name>
</gene>
<dbReference type="InterPro" id="IPR008266">
    <property type="entry name" value="Tyr_kinase_AS"/>
</dbReference>
<dbReference type="PANTHER" id="PTHR38248">
    <property type="entry name" value="FUNK1 6"/>
    <property type="match status" value="1"/>
</dbReference>
<evidence type="ECO:0000313" key="4">
    <source>
        <dbReference type="Proteomes" id="UP000054166"/>
    </source>
</evidence>
<dbReference type="OrthoDB" id="2747778at2759"/>
<evidence type="ECO:0000256" key="1">
    <source>
        <dbReference type="SAM" id="MobiDB-lite"/>
    </source>
</evidence>
<feature type="region of interest" description="Disordered" evidence="1">
    <location>
        <begin position="269"/>
        <end position="299"/>
    </location>
</feature>
<organism evidence="3 4">
    <name type="scientific">Piloderma croceum (strain F 1598)</name>
    <dbReference type="NCBI Taxonomy" id="765440"/>
    <lineage>
        <taxon>Eukaryota</taxon>
        <taxon>Fungi</taxon>
        <taxon>Dikarya</taxon>
        <taxon>Basidiomycota</taxon>
        <taxon>Agaricomycotina</taxon>
        <taxon>Agaricomycetes</taxon>
        <taxon>Agaricomycetidae</taxon>
        <taxon>Atheliales</taxon>
        <taxon>Atheliaceae</taxon>
        <taxon>Piloderma</taxon>
    </lineage>
</organism>
<dbReference type="EMBL" id="KN833097">
    <property type="protein sequence ID" value="KIM73023.1"/>
    <property type="molecule type" value="Genomic_DNA"/>
</dbReference>
<protein>
    <recommendedName>
        <fullName evidence="2">Fungal-type protein kinase domain-containing protein</fullName>
    </recommendedName>
</protein>
<dbReference type="SUPFAM" id="SSF56112">
    <property type="entry name" value="Protein kinase-like (PK-like)"/>
    <property type="match status" value="1"/>
</dbReference>
<proteinExistence type="predicted"/>
<accession>A0A0C3AGT8</accession>
<evidence type="ECO:0000259" key="2">
    <source>
        <dbReference type="Pfam" id="PF17667"/>
    </source>
</evidence>
<reference evidence="4" key="2">
    <citation type="submission" date="2015-01" db="EMBL/GenBank/DDBJ databases">
        <title>Evolutionary Origins and Diversification of the Mycorrhizal Mutualists.</title>
        <authorList>
            <consortium name="DOE Joint Genome Institute"/>
            <consortium name="Mycorrhizal Genomics Consortium"/>
            <person name="Kohler A."/>
            <person name="Kuo A."/>
            <person name="Nagy L.G."/>
            <person name="Floudas D."/>
            <person name="Copeland A."/>
            <person name="Barry K.W."/>
            <person name="Cichocki N."/>
            <person name="Veneault-Fourrey C."/>
            <person name="LaButti K."/>
            <person name="Lindquist E.A."/>
            <person name="Lipzen A."/>
            <person name="Lundell T."/>
            <person name="Morin E."/>
            <person name="Murat C."/>
            <person name="Riley R."/>
            <person name="Ohm R."/>
            <person name="Sun H."/>
            <person name="Tunlid A."/>
            <person name="Henrissat B."/>
            <person name="Grigoriev I.V."/>
            <person name="Hibbett D.S."/>
            <person name="Martin F."/>
        </authorList>
    </citation>
    <scope>NUCLEOTIDE SEQUENCE [LARGE SCALE GENOMIC DNA]</scope>
    <source>
        <strain evidence="4">F 1598</strain>
    </source>
</reference>
<dbReference type="PROSITE" id="PS00109">
    <property type="entry name" value="PROTEIN_KINASE_TYR"/>
    <property type="match status" value="1"/>
</dbReference>
<dbReference type="Pfam" id="PF17667">
    <property type="entry name" value="Pkinase_fungal"/>
    <property type="match status" value="1"/>
</dbReference>
<dbReference type="InterPro" id="IPR040976">
    <property type="entry name" value="Pkinase_fungal"/>
</dbReference>
<keyword evidence="4" id="KW-1185">Reference proteome</keyword>
<reference evidence="3 4" key="1">
    <citation type="submission" date="2014-04" db="EMBL/GenBank/DDBJ databases">
        <authorList>
            <consortium name="DOE Joint Genome Institute"/>
            <person name="Kuo A."/>
            <person name="Tarkka M."/>
            <person name="Buscot F."/>
            <person name="Kohler A."/>
            <person name="Nagy L.G."/>
            <person name="Floudas D."/>
            <person name="Copeland A."/>
            <person name="Barry K.W."/>
            <person name="Cichocki N."/>
            <person name="Veneault-Fourrey C."/>
            <person name="LaButti K."/>
            <person name="Lindquist E.A."/>
            <person name="Lipzen A."/>
            <person name="Lundell T."/>
            <person name="Morin E."/>
            <person name="Murat C."/>
            <person name="Sun H."/>
            <person name="Tunlid A."/>
            <person name="Henrissat B."/>
            <person name="Grigoriev I.V."/>
            <person name="Hibbett D.S."/>
            <person name="Martin F."/>
            <person name="Nordberg H.P."/>
            <person name="Cantor M.N."/>
            <person name="Hua S.X."/>
        </authorList>
    </citation>
    <scope>NUCLEOTIDE SEQUENCE [LARGE SCALE GENOMIC DNA]</scope>
    <source>
        <strain evidence="3 4">F 1598</strain>
    </source>
</reference>
<dbReference type="PANTHER" id="PTHR38248:SF2">
    <property type="entry name" value="FUNK1 11"/>
    <property type="match status" value="1"/>
</dbReference>